<accession>A0A1H9QHX5</accession>
<dbReference type="Proteomes" id="UP000198815">
    <property type="component" value="Unassembled WGS sequence"/>
</dbReference>
<reference evidence="3 4" key="1">
    <citation type="submission" date="2016-10" db="EMBL/GenBank/DDBJ databases">
        <authorList>
            <person name="de Groot N.N."/>
        </authorList>
    </citation>
    <scope>NUCLEOTIDE SEQUENCE [LARGE SCALE GENOMIC DNA]</scope>
    <source>
        <strain evidence="3 4">DSM 16859</strain>
    </source>
</reference>
<name>A0A1H9QHX5_9ACTN</name>
<dbReference type="InterPro" id="IPR050345">
    <property type="entry name" value="Aliph_Amidase/BUP"/>
</dbReference>
<keyword evidence="1 3" id="KW-0378">Hydrolase</keyword>
<dbReference type="PANTHER" id="PTHR43674">
    <property type="entry name" value="NITRILASE C965.09-RELATED"/>
    <property type="match status" value="1"/>
</dbReference>
<dbReference type="InterPro" id="IPR003010">
    <property type="entry name" value="C-N_Hydrolase"/>
</dbReference>
<dbReference type="CDD" id="cd07197">
    <property type="entry name" value="nitrilase"/>
    <property type="match status" value="1"/>
</dbReference>
<dbReference type="STRING" id="64702.SAMN05443377_103122"/>
<sequence>MSAPTQPRETHRPFQVLAVQATPLPLSAPPEHFERHCRDLLDAHPQTQMMVWPEMHLCADGQPDLARPEVLRAAAQPLDGPLVARLGRLARELGVWLVPGSLCELGPGGELFNTAVVLGPRGDLVASYRKIFPWRPEEPYTPGGEFCVFDIEGVGRFGLTICFDSWFPEVARNLAWLGAQTILNLVKTTTPDREQEMVLARAHAITQQINVVTLNAASPPGVGRSAAFGPQGEVLAQLGGCEPGVLEVPIDHDEVHRVRREGTAGVTRPWAFFREDDAPLQLPAYRGSIDPRAWSRD</sequence>
<dbReference type="GO" id="GO:0016811">
    <property type="term" value="F:hydrolase activity, acting on carbon-nitrogen (but not peptide) bonds, in linear amides"/>
    <property type="evidence" value="ECO:0007669"/>
    <property type="project" value="TreeGrafter"/>
</dbReference>
<dbReference type="Gene3D" id="3.60.110.10">
    <property type="entry name" value="Carbon-nitrogen hydrolase"/>
    <property type="match status" value="1"/>
</dbReference>
<dbReference type="EMBL" id="FOGZ01000003">
    <property type="protein sequence ID" value="SER60030.1"/>
    <property type="molecule type" value="Genomic_DNA"/>
</dbReference>
<feature type="domain" description="CN hydrolase" evidence="2">
    <location>
        <begin position="14"/>
        <end position="252"/>
    </location>
</feature>
<evidence type="ECO:0000313" key="3">
    <source>
        <dbReference type="EMBL" id="SER60030.1"/>
    </source>
</evidence>
<evidence type="ECO:0000256" key="1">
    <source>
        <dbReference type="ARBA" id="ARBA00022801"/>
    </source>
</evidence>
<evidence type="ECO:0000313" key="4">
    <source>
        <dbReference type="Proteomes" id="UP000198815"/>
    </source>
</evidence>
<dbReference type="PROSITE" id="PS50263">
    <property type="entry name" value="CN_HYDROLASE"/>
    <property type="match status" value="1"/>
</dbReference>
<dbReference type="OrthoDB" id="9811121at2"/>
<organism evidence="3 4">
    <name type="scientific">Propionibacterium cyclohexanicum</name>
    <dbReference type="NCBI Taxonomy" id="64702"/>
    <lineage>
        <taxon>Bacteria</taxon>
        <taxon>Bacillati</taxon>
        <taxon>Actinomycetota</taxon>
        <taxon>Actinomycetes</taxon>
        <taxon>Propionibacteriales</taxon>
        <taxon>Propionibacteriaceae</taxon>
        <taxon>Propionibacterium</taxon>
    </lineage>
</organism>
<dbReference type="AlphaFoldDB" id="A0A1H9QHX5"/>
<protein>
    <submittedName>
        <fullName evidence="3">Predicted amidohydrolase</fullName>
    </submittedName>
</protein>
<proteinExistence type="predicted"/>
<evidence type="ECO:0000259" key="2">
    <source>
        <dbReference type="PROSITE" id="PS50263"/>
    </source>
</evidence>
<dbReference type="InterPro" id="IPR036526">
    <property type="entry name" value="C-N_Hydrolase_sf"/>
</dbReference>
<dbReference type="RefSeq" id="WP_091967511.1">
    <property type="nucleotide sequence ID" value="NZ_FOGZ01000003.1"/>
</dbReference>
<dbReference type="PANTHER" id="PTHR43674:SF13">
    <property type="entry name" value="CN HYDROLASE DOMAIN-CONTAINING PROTEIN"/>
    <property type="match status" value="1"/>
</dbReference>
<keyword evidence="4" id="KW-1185">Reference proteome</keyword>
<dbReference type="SUPFAM" id="SSF56317">
    <property type="entry name" value="Carbon-nitrogen hydrolase"/>
    <property type="match status" value="1"/>
</dbReference>
<dbReference type="Pfam" id="PF00795">
    <property type="entry name" value="CN_hydrolase"/>
    <property type="match status" value="1"/>
</dbReference>
<gene>
    <name evidence="3" type="ORF">SAMN05443377_103122</name>
</gene>